<evidence type="ECO:0000256" key="5">
    <source>
        <dbReference type="HAMAP-Rule" id="MF_01219"/>
    </source>
</evidence>
<sequence>MDANAMSRAITRVSFEIIEKNKGLQDVCIIGILSRGASLAGRIAKRISELEGMRVPVGYLDITPYRDDLRRSPEEDRSQIAFDVTGKRVVLVDDVIYTGRSVRAAIDGLMDRGRPQKIQLAVMVDRGHRELPIRPDFVGKNLPTSAEEKVKVYVQERDGADRVVILYEEEGAPC</sequence>
<comment type="function">
    <text evidence="5">Also displays a weak uracil phosphoribosyltransferase activity which is not physiologically significant.</text>
</comment>
<dbReference type="AlphaFoldDB" id="A0A926I2X6"/>
<dbReference type="GO" id="GO:0006353">
    <property type="term" value="P:DNA-templated transcription termination"/>
    <property type="evidence" value="ECO:0007669"/>
    <property type="project" value="UniProtKB-UniRule"/>
</dbReference>
<organism evidence="7 8">
    <name type="scientific">Ligaoa zhengdingensis</name>
    <dbReference type="NCBI Taxonomy" id="2763658"/>
    <lineage>
        <taxon>Bacteria</taxon>
        <taxon>Bacillati</taxon>
        <taxon>Bacillota</taxon>
        <taxon>Clostridia</taxon>
        <taxon>Eubacteriales</taxon>
        <taxon>Oscillospiraceae</taxon>
        <taxon>Ligaoa</taxon>
    </lineage>
</organism>
<accession>A0A926I2X6</accession>
<dbReference type="InterPro" id="IPR023050">
    <property type="entry name" value="PyrR"/>
</dbReference>
<dbReference type="InterPro" id="IPR000836">
    <property type="entry name" value="PRTase_dom"/>
</dbReference>
<comment type="subunit">
    <text evidence="5">Homodimer and homohexamer; in equilibrium.</text>
</comment>
<feature type="domain" description="Phosphoribosyltransferase" evidence="6">
    <location>
        <begin position="4"/>
        <end position="147"/>
    </location>
</feature>
<evidence type="ECO:0000256" key="1">
    <source>
        <dbReference type="ARBA" id="ARBA00005565"/>
    </source>
</evidence>
<reference evidence="7" key="1">
    <citation type="submission" date="2020-08" db="EMBL/GenBank/DDBJ databases">
        <title>Genome public.</title>
        <authorList>
            <person name="Liu C."/>
            <person name="Sun Q."/>
        </authorList>
    </citation>
    <scope>NUCLEOTIDE SEQUENCE</scope>
    <source>
        <strain evidence="7">NSJ-31</strain>
    </source>
</reference>
<evidence type="ECO:0000259" key="6">
    <source>
        <dbReference type="Pfam" id="PF00156"/>
    </source>
</evidence>
<dbReference type="EMBL" id="JACRST010000001">
    <property type="protein sequence ID" value="MBC8545749.1"/>
    <property type="molecule type" value="Genomic_DNA"/>
</dbReference>
<dbReference type="SUPFAM" id="SSF53271">
    <property type="entry name" value="PRTase-like"/>
    <property type="match status" value="1"/>
</dbReference>
<keyword evidence="5 7" id="KW-0808">Transferase</keyword>
<dbReference type="GO" id="GO:0004845">
    <property type="term" value="F:uracil phosphoribosyltransferase activity"/>
    <property type="evidence" value="ECO:0007669"/>
    <property type="project" value="UniProtKB-UniRule"/>
</dbReference>
<comment type="catalytic activity">
    <reaction evidence="5">
        <text>UMP + diphosphate = 5-phospho-alpha-D-ribose 1-diphosphate + uracil</text>
        <dbReference type="Rhea" id="RHEA:13017"/>
        <dbReference type="ChEBI" id="CHEBI:17568"/>
        <dbReference type="ChEBI" id="CHEBI:33019"/>
        <dbReference type="ChEBI" id="CHEBI:57865"/>
        <dbReference type="ChEBI" id="CHEBI:58017"/>
        <dbReference type="EC" id="2.4.2.9"/>
    </reaction>
</comment>
<dbReference type="InterPro" id="IPR050137">
    <property type="entry name" value="PyrR_bifunctional"/>
</dbReference>
<dbReference type="GO" id="GO:0003723">
    <property type="term" value="F:RNA binding"/>
    <property type="evidence" value="ECO:0007669"/>
    <property type="project" value="UniProtKB-UniRule"/>
</dbReference>
<keyword evidence="5" id="KW-0694">RNA-binding</keyword>
<dbReference type="PANTHER" id="PTHR11608">
    <property type="entry name" value="BIFUNCTIONAL PROTEIN PYRR"/>
    <property type="match status" value="1"/>
</dbReference>
<dbReference type="HAMAP" id="MF_01219">
    <property type="entry name" value="PyrR"/>
    <property type="match status" value="1"/>
</dbReference>
<dbReference type="FunFam" id="3.40.50.2020:FF:000020">
    <property type="entry name" value="Bifunctional protein PyrR"/>
    <property type="match status" value="1"/>
</dbReference>
<name>A0A926I2X6_9FIRM</name>
<dbReference type="Pfam" id="PF00156">
    <property type="entry name" value="Pribosyltran"/>
    <property type="match status" value="1"/>
</dbReference>
<proteinExistence type="inferred from homology"/>
<comment type="similarity">
    <text evidence="1 5">Belongs to the purine/pyrimidine phosphoribosyltransferase family. PyrR subfamily.</text>
</comment>
<dbReference type="PANTHER" id="PTHR11608:SF0">
    <property type="entry name" value="BIFUNCTIONAL PROTEIN PYRR"/>
    <property type="match status" value="1"/>
</dbReference>
<evidence type="ECO:0000256" key="4">
    <source>
        <dbReference type="ARBA" id="ARBA00023163"/>
    </source>
</evidence>
<dbReference type="NCBIfam" id="NF003549">
    <property type="entry name" value="PRK05205.1-5"/>
    <property type="match status" value="1"/>
</dbReference>
<evidence type="ECO:0000256" key="3">
    <source>
        <dbReference type="ARBA" id="ARBA00023015"/>
    </source>
</evidence>
<gene>
    <name evidence="5 7" type="primary">pyrR</name>
    <name evidence="7" type="ORF">H8711_02195</name>
</gene>
<comment type="function">
    <text evidence="5">Regulates transcriptional attenuation of the pyrimidine nucleotide (pyr) operon by binding in a uridine-dependent manner to specific sites on pyr mRNA. This disrupts an antiterminator hairpin in the RNA and favors formation of a downstream transcription terminator, leading to a reduced expression of downstream genes.</text>
</comment>
<evidence type="ECO:0000256" key="2">
    <source>
        <dbReference type="ARBA" id="ARBA00022472"/>
    </source>
</evidence>
<keyword evidence="8" id="KW-1185">Reference proteome</keyword>
<comment type="caution">
    <text evidence="7">The sequence shown here is derived from an EMBL/GenBank/DDBJ whole genome shotgun (WGS) entry which is preliminary data.</text>
</comment>
<dbReference type="CDD" id="cd06223">
    <property type="entry name" value="PRTases_typeI"/>
    <property type="match status" value="1"/>
</dbReference>
<evidence type="ECO:0000313" key="8">
    <source>
        <dbReference type="Proteomes" id="UP000653127"/>
    </source>
</evidence>
<keyword evidence="4 5" id="KW-0804">Transcription</keyword>
<keyword evidence="3 5" id="KW-0805">Transcription regulation</keyword>
<dbReference type="NCBIfam" id="NF003548">
    <property type="entry name" value="PRK05205.1-4"/>
    <property type="match status" value="1"/>
</dbReference>
<keyword evidence="2 5" id="KW-0806">Transcription termination</keyword>
<dbReference type="Proteomes" id="UP000653127">
    <property type="component" value="Unassembled WGS sequence"/>
</dbReference>
<keyword evidence="5 7" id="KW-0328">Glycosyltransferase</keyword>
<feature type="short sequence motif" description="PRPP-binding" evidence="5">
    <location>
        <begin position="89"/>
        <end position="101"/>
    </location>
</feature>
<evidence type="ECO:0000313" key="7">
    <source>
        <dbReference type="EMBL" id="MBC8545749.1"/>
    </source>
</evidence>
<protein>
    <recommendedName>
        <fullName evidence="5">Bifunctional protein PyrR</fullName>
    </recommendedName>
    <domain>
        <recommendedName>
            <fullName evidence="5">Pyrimidine operon regulatory protein</fullName>
        </recommendedName>
    </domain>
    <domain>
        <recommendedName>
            <fullName evidence="5">Uracil phosphoribosyltransferase</fullName>
            <shortName evidence="5">UPRTase</shortName>
            <ecNumber evidence="5">2.4.2.9</ecNumber>
        </recommendedName>
    </domain>
</protein>
<dbReference type="EC" id="2.4.2.9" evidence="5"/>
<dbReference type="InterPro" id="IPR029057">
    <property type="entry name" value="PRTase-like"/>
</dbReference>
<dbReference type="Gene3D" id="3.40.50.2020">
    <property type="match status" value="1"/>
</dbReference>